<dbReference type="Gene3D" id="3.20.20.450">
    <property type="entry name" value="EAL domain"/>
    <property type="match status" value="1"/>
</dbReference>
<feature type="domain" description="EAL" evidence="3">
    <location>
        <begin position="141"/>
        <end position="394"/>
    </location>
</feature>
<dbReference type="InterPro" id="IPR050706">
    <property type="entry name" value="Cyclic-di-GMP_PDE-like"/>
</dbReference>
<dbReference type="SMART" id="SM00052">
    <property type="entry name" value="EAL"/>
    <property type="match status" value="1"/>
</dbReference>
<dbReference type="PROSITE" id="PS50110">
    <property type="entry name" value="RESPONSE_REGULATORY"/>
    <property type="match status" value="1"/>
</dbReference>
<evidence type="ECO:0000259" key="2">
    <source>
        <dbReference type="PROSITE" id="PS50110"/>
    </source>
</evidence>
<dbReference type="CDD" id="cd01948">
    <property type="entry name" value="EAL"/>
    <property type="match status" value="1"/>
</dbReference>
<feature type="domain" description="Response regulatory" evidence="2">
    <location>
        <begin position="5"/>
        <end position="127"/>
    </location>
</feature>
<dbReference type="InterPro" id="IPR001789">
    <property type="entry name" value="Sig_transdc_resp-reg_receiver"/>
</dbReference>
<evidence type="ECO:0000313" key="4">
    <source>
        <dbReference type="EMBL" id="ACT57913.1"/>
    </source>
</evidence>
<dbReference type="InterPro" id="IPR035919">
    <property type="entry name" value="EAL_sf"/>
</dbReference>
<evidence type="ECO:0000256" key="1">
    <source>
        <dbReference type="PROSITE-ProRule" id="PRU00169"/>
    </source>
</evidence>
<organism evidence="4 5">
    <name type="scientific">Hirschia baltica (strain ATCC 49814 / DSM 5838 / IFAM 1418)</name>
    <dbReference type="NCBI Taxonomy" id="582402"/>
    <lineage>
        <taxon>Bacteria</taxon>
        <taxon>Pseudomonadati</taxon>
        <taxon>Pseudomonadota</taxon>
        <taxon>Alphaproteobacteria</taxon>
        <taxon>Hyphomonadales</taxon>
        <taxon>Hyphomonadaceae</taxon>
        <taxon>Hirschia</taxon>
    </lineage>
</organism>
<dbReference type="GO" id="GO:0000160">
    <property type="term" value="P:phosphorelay signal transduction system"/>
    <property type="evidence" value="ECO:0007669"/>
    <property type="project" value="InterPro"/>
</dbReference>
<reference evidence="5" key="1">
    <citation type="journal article" date="2011" name="J. Bacteriol.">
        <title>Genome sequences of eight morphologically diverse alphaproteobacteria.</title>
        <authorList>
            <consortium name="US DOE Joint Genome Institute"/>
            <person name="Brown P.J."/>
            <person name="Kysela D.T."/>
            <person name="Buechlein A."/>
            <person name="Hemmerich C."/>
            <person name="Brun Y.V."/>
        </authorList>
    </citation>
    <scope>NUCLEOTIDE SEQUENCE [LARGE SCALE GENOMIC DNA]</scope>
    <source>
        <strain evidence="5">ATCC 49814 / DSM 5838 / IFAM 1418</strain>
    </source>
</reference>
<protein>
    <submittedName>
        <fullName evidence="4">Response regulator receiver modulated diguanylate phosphodiesterase</fullName>
    </submittedName>
</protein>
<dbReference type="SUPFAM" id="SSF141868">
    <property type="entry name" value="EAL domain-like"/>
    <property type="match status" value="1"/>
</dbReference>
<proteinExistence type="predicted"/>
<dbReference type="HOGENOM" id="CLU_000445_70_2_5"/>
<dbReference type="RefSeq" id="WP_012778071.1">
    <property type="nucleotide sequence ID" value="NC_012982.1"/>
</dbReference>
<dbReference type="AlphaFoldDB" id="C6XLK7"/>
<dbReference type="EMBL" id="CP001678">
    <property type="protein sequence ID" value="ACT57913.1"/>
    <property type="molecule type" value="Genomic_DNA"/>
</dbReference>
<dbReference type="PANTHER" id="PTHR33121:SF79">
    <property type="entry name" value="CYCLIC DI-GMP PHOSPHODIESTERASE PDED-RELATED"/>
    <property type="match status" value="1"/>
</dbReference>
<dbReference type="SUPFAM" id="SSF52172">
    <property type="entry name" value="CheY-like"/>
    <property type="match status" value="1"/>
</dbReference>
<dbReference type="eggNOG" id="COG2200">
    <property type="taxonomic scope" value="Bacteria"/>
</dbReference>
<feature type="modified residue" description="4-aspartylphosphate" evidence="1">
    <location>
        <position position="57"/>
    </location>
</feature>
<dbReference type="OrthoDB" id="7279500at2"/>
<dbReference type="InterPro" id="IPR011006">
    <property type="entry name" value="CheY-like_superfamily"/>
</dbReference>
<keyword evidence="5" id="KW-1185">Reference proteome</keyword>
<dbReference type="PANTHER" id="PTHR33121">
    <property type="entry name" value="CYCLIC DI-GMP PHOSPHODIESTERASE PDEF"/>
    <property type="match status" value="1"/>
</dbReference>
<dbReference type="Proteomes" id="UP000002745">
    <property type="component" value="Chromosome"/>
</dbReference>
<name>C6XLK7_HIRBI</name>
<dbReference type="STRING" id="582402.Hbal_0211"/>
<dbReference type="GO" id="GO:0071111">
    <property type="term" value="F:cyclic-guanylate-specific phosphodiesterase activity"/>
    <property type="evidence" value="ECO:0007669"/>
    <property type="project" value="InterPro"/>
</dbReference>
<dbReference type="SMART" id="SM00448">
    <property type="entry name" value="REC"/>
    <property type="match status" value="1"/>
</dbReference>
<dbReference type="Pfam" id="PF00072">
    <property type="entry name" value="Response_reg"/>
    <property type="match status" value="1"/>
</dbReference>
<evidence type="ECO:0000313" key="5">
    <source>
        <dbReference type="Proteomes" id="UP000002745"/>
    </source>
</evidence>
<dbReference type="PROSITE" id="PS50883">
    <property type="entry name" value="EAL"/>
    <property type="match status" value="1"/>
</dbReference>
<dbReference type="eggNOG" id="COG0784">
    <property type="taxonomic scope" value="Bacteria"/>
</dbReference>
<dbReference type="Pfam" id="PF00563">
    <property type="entry name" value="EAL"/>
    <property type="match status" value="1"/>
</dbReference>
<dbReference type="Gene3D" id="3.40.50.2300">
    <property type="match status" value="1"/>
</dbReference>
<sequence length="406" mass="46006">MSFSHALVVDDDPVFHIVAQDVIRAQGIEKVDTALDGQHALEILQRYQHLIEIIFCDLNMPNMDGVTLIRELGKLSYHGALVIVSSEDLDLLDTVTRLARIQRIDVLGTIKKPFTAEALQTVLSHISTPMMGTTSSPSDAHLWSGKRVSQYIDERRFNPFYQPKLSLISKRVESVEVLGRVLNDSGEYESPMNFLEAAETYGTITRATEDLAEQVARDLQIWQRQGRHLKASLNFSPLSLSDIQLPDRLERIFKLHDIDRRLITLEVVENKVMSYGADMLDVLARFRLKGFRLSLDDFGTGAASIEQLRLYPFNELKIDQSFIKDVVENPFSRIAVETAMKMAKQLDLRVVAEGIETKETLQYVRRLGVDEVQGYLIARPMTASQFNSWILDINARSKNVRAKSVA</sequence>
<dbReference type="KEGG" id="hba:Hbal_0211"/>
<keyword evidence="1" id="KW-0597">Phosphoprotein</keyword>
<dbReference type="InterPro" id="IPR001633">
    <property type="entry name" value="EAL_dom"/>
</dbReference>
<evidence type="ECO:0000259" key="3">
    <source>
        <dbReference type="PROSITE" id="PS50883"/>
    </source>
</evidence>
<gene>
    <name evidence="4" type="ordered locus">Hbal_0211</name>
</gene>
<accession>C6XLK7</accession>